<evidence type="ECO:0000256" key="1">
    <source>
        <dbReference type="SAM" id="MobiDB-lite"/>
    </source>
</evidence>
<evidence type="ECO:0000313" key="3">
    <source>
        <dbReference type="Proteomes" id="UP000735302"/>
    </source>
</evidence>
<feature type="compositionally biased region" description="Low complexity" evidence="1">
    <location>
        <begin position="38"/>
        <end position="61"/>
    </location>
</feature>
<gene>
    <name evidence="2" type="ORF">PoB_000143500</name>
</gene>
<comment type="caution">
    <text evidence="2">The sequence shown here is derived from an EMBL/GenBank/DDBJ whole genome shotgun (WGS) entry which is preliminary data.</text>
</comment>
<keyword evidence="3" id="KW-1185">Reference proteome</keyword>
<accession>A0AAV3XVT2</accession>
<dbReference type="AlphaFoldDB" id="A0AAV3XVT2"/>
<dbReference type="Proteomes" id="UP000735302">
    <property type="component" value="Unassembled WGS sequence"/>
</dbReference>
<evidence type="ECO:0000313" key="2">
    <source>
        <dbReference type="EMBL" id="GFN74929.1"/>
    </source>
</evidence>
<feature type="region of interest" description="Disordered" evidence="1">
    <location>
        <begin position="38"/>
        <end position="68"/>
    </location>
</feature>
<sequence>MHWLPKEDSPETGTFIIYTSYLATSVMDTTTRPVTSIINTTSSSATSATDTTSSPPTTLDLDYNNIGP</sequence>
<name>A0AAV3XVT2_9GAST</name>
<proteinExistence type="predicted"/>
<organism evidence="2 3">
    <name type="scientific">Plakobranchus ocellatus</name>
    <dbReference type="NCBI Taxonomy" id="259542"/>
    <lineage>
        <taxon>Eukaryota</taxon>
        <taxon>Metazoa</taxon>
        <taxon>Spiralia</taxon>
        <taxon>Lophotrochozoa</taxon>
        <taxon>Mollusca</taxon>
        <taxon>Gastropoda</taxon>
        <taxon>Heterobranchia</taxon>
        <taxon>Euthyneura</taxon>
        <taxon>Panpulmonata</taxon>
        <taxon>Sacoglossa</taxon>
        <taxon>Placobranchoidea</taxon>
        <taxon>Plakobranchidae</taxon>
        <taxon>Plakobranchus</taxon>
    </lineage>
</organism>
<dbReference type="EMBL" id="BLXT01000184">
    <property type="protein sequence ID" value="GFN74929.1"/>
    <property type="molecule type" value="Genomic_DNA"/>
</dbReference>
<protein>
    <submittedName>
        <fullName evidence="2">Uncharacterized protein</fullName>
    </submittedName>
</protein>
<reference evidence="2 3" key="1">
    <citation type="journal article" date="2021" name="Elife">
        <title>Chloroplast acquisition without the gene transfer in kleptoplastic sea slugs, Plakobranchus ocellatus.</title>
        <authorList>
            <person name="Maeda T."/>
            <person name="Takahashi S."/>
            <person name="Yoshida T."/>
            <person name="Shimamura S."/>
            <person name="Takaki Y."/>
            <person name="Nagai Y."/>
            <person name="Toyoda A."/>
            <person name="Suzuki Y."/>
            <person name="Arimoto A."/>
            <person name="Ishii H."/>
            <person name="Satoh N."/>
            <person name="Nishiyama T."/>
            <person name="Hasebe M."/>
            <person name="Maruyama T."/>
            <person name="Minagawa J."/>
            <person name="Obokata J."/>
            <person name="Shigenobu S."/>
        </authorList>
    </citation>
    <scope>NUCLEOTIDE SEQUENCE [LARGE SCALE GENOMIC DNA]</scope>
</reference>